<evidence type="ECO:0000256" key="1">
    <source>
        <dbReference type="SAM" id="MobiDB-lite"/>
    </source>
</evidence>
<accession>A0ABV3P1B6</accession>
<sequence>MTRSTADPALVALVRTAQEQDFPAAVTLVTAGGTVSGALIGRDEWVGKFFERSDAGEGSEPILDALREAFAAEDTAGGPDEPIQYAFIHLEGARVHGHGPDLENPEPDGLRALWRGRVDQVVGWSIGSPSGPPTEQEPVFDSFLD</sequence>
<organism evidence="2 3">
    <name type="scientific">Kineococcus endophyticus</name>
    <dbReference type="NCBI Taxonomy" id="1181883"/>
    <lineage>
        <taxon>Bacteria</taxon>
        <taxon>Bacillati</taxon>
        <taxon>Actinomycetota</taxon>
        <taxon>Actinomycetes</taxon>
        <taxon>Kineosporiales</taxon>
        <taxon>Kineosporiaceae</taxon>
        <taxon>Kineococcus</taxon>
    </lineage>
</organism>
<dbReference type="Proteomes" id="UP001555826">
    <property type="component" value="Unassembled WGS sequence"/>
</dbReference>
<comment type="caution">
    <text evidence="2">The sequence shown here is derived from an EMBL/GenBank/DDBJ whole genome shotgun (WGS) entry which is preliminary data.</text>
</comment>
<name>A0ABV3P1B6_9ACTN</name>
<evidence type="ECO:0000313" key="3">
    <source>
        <dbReference type="Proteomes" id="UP001555826"/>
    </source>
</evidence>
<protein>
    <submittedName>
        <fullName evidence="2">Uncharacterized protein</fullName>
    </submittedName>
</protein>
<feature type="region of interest" description="Disordered" evidence="1">
    <location>
        <begin position="124"/>
        <end position="145"/>
    </location>
</feature>
<dbReference type="EMBL" id="JBFNQN010000001">
    <property type="protein sequence ID" value="MEW9263350.1"/>
    <property type="molecule type" value="Genomic_DNA"/>
</dbReference>
<proteinExistence type="predicted"/>
<reference evidence="2 3" key="1">
    <citation type="submission" date="2024-07" db="EMBL/GenBank/DDBJ databases">
        <authorList>
            <person name="Thanompreechachai J."/>
            <person name="Duangmal K."/>
        </authorList>
    </citation>
    <scope>NUCLEOTIDE SEQUENCE [LARGE SCALE GENOMIC DNA]</scope>
    <source>
        <strain evidence="2 3">KCTC 19886</strain>
    </source>
</reference>
<gene>
    <name evidence="2" type="ORF">AB1207_01190</name>
</gene>
<dbReference type="RefSeq" id="WP_367635940.1">
    <property type="nucleotide sequence ID" value="NZ_JBFNQN010000001.1"/>
</dbReference>
<keyword evidence="3" id="KW-1185">Reference proteome</keyword>
<evidence type="ECO:0000313" key="2">
    <source>
        <dbReference type="EMBL" id="MEW9263350.1"/>
    </source>
</evidence>